<feature type="transmembrane region" description="Helical" evidence="2">
    <location>
        <begin position="87"/>
        <end position="111"/>
    </location>
</feature>
<dbReference type="EMBL" id="BNJK01000001">
    <property type="protein sequence ID" value="GHO93285.1"/>
    <property type="molecule type" value="Genomic_DNA"/>
</dbReference>
<evidence type="ECO:0000313" key="3">
    <source>
        <dbReference type="EMBL" id="GHO93285.1"/>
    </source>
</evidence>
<protein>
    <recommendedName>
        <fullName evidence="5">VCBS repeat-containing protein</fullName>
    </recommendedName>
</protein>
<feature type="region of interest" description="Disordered" evidence="1">
    <location>
        <begin position="1"/>
        <end position="20"/>
    </location>
</feature>
<sequence>MDMAHTRRQSQPIADDVMDDASLYETRMPSSVRRYKPSSALREIADEPISQGAFIQRRRSGSQATQGIASKAIAPTRERNGQRRFPLVPTLIGMIITIILIMSFSLVSTWWNTYQDDQHYGRPRTSQLDAVVGHGDSASNPTHFIFMNLRRHVQIIEIPGGDPSRSRIFIGPTLYGDGQDLTPVTGEIRDLNGDGKPDLVVHIQNQQVRFINDGTTFHSQ</sequence>
<keyword evidence="2" id="KW-1133">Transmembrane helix</keyword>
<proteinExistence type="predicted"/>
<evidence type="ECO:0000256" key="2">
    <source>
        <dbReference type="SAM" id="Phobius"/>
    </source>
</evidence>
<name>A0A8J3IME8_9CHLR</name>
<dbReference type="AlphaFoldDB" id="A0A8J3IME8"/>
<evidence type="ECO:0000256" key="1">
    <source>
        <dbReference type="SAM" id="MobiDB-lite"/>
    </source>
</evidence>
<organism evidence="3 4">
    <name type="scientific">Reticulibacter mediterranei</name>
    <dbReference type="NCBI Taxonomy" id="2778369"/>
    <lineage>
        <taxon>Bacteria</taxon>
        <taxon>Bacillati</taxon>
        <taxon>Chloroflexota</taxon>
        <taxon>Ktedonobacteria</taxon>
        <taxon>Ktedonobacterales</taxon>
        <taxon>Reticulibacteraceae</taxon>
        <taxon>Reticulibacter</taxon>
    </lineage>
</organism>
<comment type="caution">
    <text evidence="3">The sequence shown here is derived from an EMBL/GenBank/DDBJ whole genome shotgun (WGS) entry which is preliminary data.</text>
</comment>
<dbReference type="RefSeq" id="WP_220204076.1">
    <property type="nucleotide sequence ID" value="NZ_BNJK01000001.1"/>
</dbReference>
<evidence type="ECO:0008006" key="5">
    <source>
        <dbReference type="Google" id="ProtNLM"/>
    </source>
</evidence>
<keyword evidence="2" id="KW-0812">Transmembrane</keyword>
<gene>
    <name evidence="3" type="ORF">KSF_033330</name>
</gene>
<reference evidence="3" key="1">
    <citation type="submission" date="2020-10" db="EMBL/GenBank/DDBJ databases">
        <title>Taxonomic study of unclassified bacteria belonging to the class Ktedonobacteria.</title>
        <authorList>
            <person name="Yabe S."/>
            <person name="Wang C.M."/>
            <person name="Zheng Y."/>
            <person name="Sakai Y."/>
            <person name="Cavaletti L."/>
            <person name="Monciardini P."/>
            <person name="Donadio S."/>
        </authorList>
    </citation>
    <scope>NUCLEOTIDE SEQUENCE</scope>
    <source>
        <strain evidence="3">ID150040</strain>
    </source>
</reference>
<keyword evidence="2" id="KW-0472">Membrane</keyword>
<accession>A0A8J3IME8</accession>
<evidence type="ECO:0000313" key="4">
    <source>
        <dbReference type="Proteomes" id="UP000597444"/>
    </source>
</evidence>
<dbReference type="Proteomes" id="UP000597444">
    <property type="component" value="Unassembled WGS sequence"/>
</dbReference>
<keyword evidence="4" id="KW-1185">Reference proteome</keyword>